<evidence type="ECO:0000313" key="6">
    <source>
        <dbReference type="EMBL" id="KRL45311.1"/>
    </source>
</evidence>
<accession>A0A0R1QKL0</accession>
<evidence type="ECO:0000313" key="7">
    <source>
        <dbReference type="Proteomes" id="UP000050872"/>
    </source>
</evidence>
<dbReference type="GO" id="GO:0003700">
    <property type="term" value="F:DNA-binding transcription factor activity"/>
    <property type="evidence" value="ECO:0007669"/>
    <property type="project" value="InterPro"/>
</dbReference>
<feature type="domain" description="HTH lysR-type" evidence="5">
    <location>
        <begin position="1"/>
        <end position="58"/>
    </location>
</feature>
<evidence type="ECO:0000259" key="5">
    <source>
        <dbReference type="PROSITE" id="PS50931"/>
    </source>
</evidence>
<evidence type="ECO:0000256" key="4">
    <source>
        <dbReference type="ARBA" id="ARBA00023163"/>
    </source>
</evidence>
<dbReference type="PATRIC" id="fig|1423770.3.peg.577"/>
<dbReference type="PROSITE" id="PS50931">
    <property type="entry name" value="HTH_LYSR"/>
    <property type="match status" value="1"/>
</dbReference>
<keyword evidence="4" id="KW-0804">Transcription</keyword>
<proteinExistence type="inferred from homology"/>
<dbReference type="Pfam" id="PF03466">
    <property type="entry name" value="LysR_substrate"/>
    <property type="match status" value="1"/>
</dbReference>
<dbReference type="Gene3D" id="1.10.10.10">
    <property type="entry name" value="Winged helix-like DNA-binding domain superfamily/Winged helix DNA-binding domain"/>
    <property type="match status" value="1"/>
</dbReference>
<dbReference type="InterPro" id="IPR005119">
    <property type="entry name" value="LysR_subst-bd"/>
</dbReference>
<dbReference type="PANTHER" id="PTHR30346:SF28">
    <property type="entry name" value="HTH-TYPE TRANSCRIPTIONAL REGULATOR CYNR"/>
    <property type="match status" value="1"/>
</dbReference>
<keyword evidence="3" id="KW-0238">DNA-binding</keyword>
<comment type="similarity">
    <text evidence="1">Belongs to the LysR transcriptional regulatory family.</text>
</comment>
<dbReference type="GO" id="GO:0003677">
    <property type="term" value="F:DNA binding"/>
    <property type="evidence" value="ECO:0007669"/>
    <property type="project" value="UniProtKB-KW"/>
</dbReference>
<dbReference type="Pfam" id="PF00126">
    <property type="entry name" value="HTH_1"/>
    <property type="match status" value="1"/>
</dbReference>
<dbReference type="FunFam" id="1.10.10.10:FF:000001">
    <property type="entry name" value="LysR family transcriptional regulator"/>
    <property type="match status" value="1"/>
</dbReference>
<evidence type="ECO:0000256" key="2">
    <source>
        <dbReference type="ARBA" id="ARBA00023015"/>
    </source>
</evidence>
<dbReference type="OrthoDB" id="119203at2"/>
<dbReference type="Gene3D" id="3.40.190.290">
    <property type="match status" value="1"/>
</dbReference>
<gene>
    <name evidence="6" type="ORF">FD29_GL000566</name>
</gene>
<dbReference type="InterPro" id="IPR036390">
    <property type="entry name" value="WH_DNA-bd_sf"/>
</dbReference>
<dbReference type="RefSeq" id="WP_057887424.1">
    <property type="nucleotide sequence ID" value="NZ_AZEZ01000017.1"/>
</dbReference>
<sequence>MDLHKLQVFINLSQTLNYTQTAEEMFTTQGNISKQIQALEKELNTKLFLRAHRKIALTEQGKIILPYAKSILSEYGQLTTKLNDFQTAKSLKIELHTIPTMPNYRSFSLITDFLQANPEFQLQLQEEESYNLITSLKAGQCEMIFVRTFDFHDKTIEQLDMETDKFVAVLPKNHPLAQEKTIDLKMLKNDRFLILGPSTNMYEQVLKLCRQENFEPEIAYEGTRVDLIMQMVQNNLGISLMMAKTVQNYDQTKYALVPLTKNIDNQLSFMRLKGQHSKANDRFWNYLQTRVND</sequence>
<keyword evidence="7" id="KW-1185">Reference proteome</keyword>
<dbReference type="SUPFAM" id="SSF53850">
    <property type="entry name" value="Periplasmic binding protein-like II"/>
    <property type="match status" value="1"/>
</dbReference>
<organism evidence="6 7">
    <name type="scientific">Companilactobacillus mindensis DSM 14500</name>
    <dbReference type="NCBI Taxonomy" id="1423770"/>
    <lineage>
        <taxon>Bacteria</taxon>
        <taxon>Bacillati</taxon>
        <taxon>Bacillota</taxon>
        <taxon>Bacilli</taxon>
        <taxon>Lactobacillales</taxon>
        <taxon>Lactobacillaceae</taxon>
        <taxon>Companilactobacillus</taxon>
    </lineage>
</organism>
<dbReference type="STRING" id="1423770.FD29_GL000566"/>
<dbReference type="Proteomes" id="UP000050872">
    <property type="component" value="Unassembled WGS sequence"/>
</dbReference>
<evidence type="ECO:0000256" key="3">
    <source>
        <dbReference type="ARBA" id="ARBA00023125"/>
    </source>
</evidence>
<dbReference type="CDD" id="cd05466">
    <property type="entry name" value="PBP2_LTTR_substrate"/>
    <property type="match status" value="1"/>
</dbReference>
<dbReference type="InterPro" id="IPR036388">
    <property type="entry name" value="WH-like_DNA-bd_sf"/>
</dbReference>
<evidence type="ECO:0000256" key="1">
    <source>
        <dbReference type="ARBA" id="ARBA00009437"/>
    </source>
</evidence>
<dbReference type="AlphaFoldDB" id="A0A0R1QKL0"/>
<comment type="caution">
    <text evidence="6">The sequence shown here is derived from an EMBL/GenBank/DDBJ whole genome shotgun (WGS) entry which is preliminary data.</text>
</comment>
<dbReference type="PANTHER" id="PTHR30346">
    <property type="entry name" value="TRANSCRIPTIONAL DUAL REGULATOR HCAR-RELATED"/>
    <property type="match status" value="1"/>
</dbReference>
<dbReference type="PRINTS" id="PR00039">
    <property type="entry name" value="HTHLYSR"/>
</dbReference>
<dbReference type="SUPFAM" id="SSF46785">
    <property type="entry name" value="Winged helix' DNA-binding domain"/>
    <property type="match status" value="1"/>
</dbReference>
<protein>
    <submittedName>
        <fullName evidence="6">LysR family transcriptional regulator</fullName>
    </submittedName>
</protein>
<reference evidence="6 7" key="1">
    <citation type="journal article" date="2015" name="Genome Announc.">
        <title>Expanding the biotechnology potential of lactobacilli through comparative genomics of 213 strains and associated genera.</title>
        <authorList>
            <person name="Sun Z."/>
            <person name="Harris H.M."/>
            <person name="McCann A."/>
            <person name="Guo C."/>
            <person name="Argimon S."/>
            <person name="Zhang W."/>
            <person name="Yang X."/>
            <person name="Jeffery I.B."/>
            <person name="Cooney J.C."/>
            <person name="Kagawa T.F."/>
            <person name="Liu W."/>
            <person name="Song Y."/>
            <person name="Salvetti E."/>
            <person name="Wrobel A."/>
            <person name="Rasinkangas P."/>
            <person name="Parkhill J."/>
            <person name="Rea M.C."/>
            <person name="O'Sullivan O."/>
            <person name="Ritari J."/>
            <person name="Douillard F.P."/>
            <person name="Paul Ross R."/>
            <person name="Yang R."/>
            <person name="Briner A.E."/>
            <person name="Felis G.E."/>
            <person name="de Vos W.M."/>
            <person name="Barrangou R."/>
            <person name="Klaenhammer T.R."/>
            <person name="Caufield P.W."/>
            <person name="Cui Y."/>
            <person name="Zhang H."/>
            <person name="O'Toole P.W."/>
        </authorList>
    </citation>
    <scope>NUCLEOTIDE SEQUENCE [LARGE SCALE GENOMIC DNA]</scope>
    <source>
        <strain evidence="6 7">DSM 14500</strain>
    </source>
</reference>
<dbReference type="EMBL" id="AZEZ01000017">
    <property type="protein sequence ID" value="KRL45311.1"/>
    <property type="molecule type" value="Genomic_DNA"/>
</dbReference>
<dbReference type="InterPro" id="IPR000847">
    <property type="entry name" value="LysR_HTH_N"/>
</dbReference>
<keyword evidence="2" id="KW-0805">Transcription regulation</keyword>
<dbReference type="GO" id="GO:0032993">
    <property type="term" value="C:protein-DNA complex"/>
    <property type="evidence" value="ECO:0007669"/>
    <property type="project" value="TreeGrafter"/>
</dbReference>
<name>A0A0R1QKL0_9LACO</name>